<name>A0ABS6J5F2_9RHOB</name>
<keyword evidence="5" id="KW-0411">Iron-sulfur</keyword>
<dbReference type="RefSeq" id="WP_161763076.1">
    <property type="nucleotide sequence ID" value="NZ_JAAATX020000009.1"/>
</dbReference>
<comment type="caution">
    <text evidence="6">The sequence shown here is derived from an EMBL/GenBank/DDBJ whole genome shotgun (WGS) entry which is preliminary data.</text>
</comment>
<keyword evidence="7" id="KW-1185">Reference proteome</keyword>
<proteinExistence type="predicted"/>
<evidence type="ECO:0000256" key="2">
    <source>
        <dbReference type="ARBA" id="ARBA00022723"/>
    </source>
</evidence>
<keyword evidence="1" id="KW-0813">Transport</keyword>
<dbReference type="Proteomes" id="UP000731907">
    <property type="component" value="Unassembled WGS sequence"/>
</dbReference>
<dbReference type="PANTHER" id="PTHR36923:SF3">
    <property type="entry name" value="FERREDOXIN"/>
    <property type="match status" value="1"/>
</dbReference>
<dbReference type="SUPFAM" id="SSF54862">
    <property type="entry name" value="4Fe-4S ferredoxins"/>
    <property type="match status" value="1"/>
</dbReference>
<protein>
    <submittedName>
        <fullName evidence="6">Ferredoxin</fullName>
    </submittedName>
</protein>
<accession>A0ABS6J5F2</accession>
<dbReference type="EMBL" id="JAAATX020000009">
    <property type="protein sequence ID" value="MBU9698979.1"/>
    <property type="molecule type" value="Genomic_DNA"/>
</dbReference>
<evidence type="ECO:0000256" key="4">
    <source>
        <dbReference type="ARBA" id="ARBA00023004"/>
    </source>
</evidence>
<organism evidence="6 7">
    <name type="scientific">Paragemmobacter amnigenus</name>
    <dbReference type="NCBI Taxonomy" id="2852097"/>
    <lineage>
        <taxon>Bacteria</taxon>
        <taxon>Pseudomonadati</taxon>
        <taxon>Pseudomonadota</taxon>
        <taxon>Alphaproteobacteria</taxon>
        <taxon>Rhodobacterales</taxon>
        <taxon>Paracoccaceae</taxon>
        <taxon>Paragemmobacter</taxon>
    </lineage>
</organism>
<evidence type="ECO:0000256" key="1">
    <source>
        <dbReference type="ARBA" id="ARBA00022448"/>
    </source>
</evidence>
<sequence length="66" mass="7265">MKVLLDSHRCQGHARCAAFAPETFVFDDDGFSRVREGMEDVKPENAPGVRKACANCPELAISIIED</sequence>
<keyword evidence="4" id="KW-0408">Iron</keyword>
<evidence type="ECO:0000313" key="7">
    <source>
        <dbReference type="Proteomes" id="UP000731907"/>
    </source>
</evidence>
<dbReference type="Gene3D" id="3.30.70.20">
    <property type="match status" value="1"/>
</dbReference>
<dbReference type="PANTHER" id="PTHR36923">
    <property type="entry name" value="FERREDOXIN"/>
    <property type="match status" value="1"/>
</dbReference>
<evidence type="ECO:0000256" key="3">
    <source>
        <dbReference type="ARBA" id="ARBA00022982"/>
    </source>
</evidence>
<dbReference type="InterPro" id="IPR051269">
    <property type="entry name" value="Fe-S_cluster_ET"/>
</dbReference>
<reference evidence="6 7" key="1">
    <citation type="submission" date="2021-06" db="EMBL/GenBank/DDBJ databases">
        <title>Rhodobacteraceae bacterium strain HSP-20.</title>
        <authorList>
            <person name="Chen W.-M."/>
        </authorList>
    </citation>
    <scope>NUCLEOTIDE SEQUENCE [LARGE SCALE GENOMIC DNA]</scope>
    <source>
        <strain evidence="6 7">HSP-20</strain>
    </source>
</reference>
<dbReference type="Pfam" id="PF13459">
    <property type="entry name" value="Fer4_15"/>
    <property type="match status" value="1"/>
</dbReference>
<evidence type="ECO:0000256" key="5">
    <source>
        <dbReference type="ARBA" id="ARBA00023014"/>
    </source>
</evidence>
<gene>
    <name evidence="6" type="ORF">GU927_014105</name>
</gene>
<keyword evidence="2" id="KW-0479">Metal-binding</keyword>
<keyword evidence="3" id="KW-0249">Electron transport</keyword>
<evidence type="ECO:0000313" key="6">
    <source>
        <dbReference type="EMBL" id="MBU9698979.1"/>
    </source>
</evidence>